<feature type="compositionally biased region" description="Polar residues" evidence="2">
    <location>
        <begin position="352"/>
        <end position="366"/>
    </location>
</feature>
<dbReference type="GO" id="GO:0005737">
    <property type="term" value="C:cytoplasm"/>
    <property type="evidence" value="ECO:0007669"/>
    <property type="project" value="TreeGrafter"/>
</dbReference>
<keyword evidence="5" id="KW-1185">Reference proteome</keyword>
<dbReference type="Proteomes" id="UP000691718">
    <property type="component" value="Unassembled WGS sequence"/>
</dbReference>
<evidence type="ECO:0000259" key="3">
    <source>
        <dbReference type="SMART" id="SM01017"/>
    </source>
</evidence>
<dbReference type="Pfam" id="PF00339">
    <property type="entry name" value="Arrestin_N"/>
    <property type="match status" value="1"/>
</dbReference>
<sequence>MGFDEGSIILNSENGTYYAGQTIYGKLVFQQDKVKTFRGIYVKIKGFCKVHWTTNHTRRDGDRYHSYHKVHESHEEYFSKKLYLLGSEDGEYHLQPGKYELPFDCTIPAYCPSSFEGTYGHVRYEIKIVVDRAFKLDQEKNMSIRVIAPLDLNVEPYCKEPMQFDLEDTYSCCCMSYGSSETVVKLPVSGYCPGQVIPIEVNCSNHGKVKVDINLSIKKKITFHASVNPDTRHESETIAEIKKGPIPGGTTRSWIVDMEVPDIDVCNVGTCRYIDIDYEFQVTVSPEGCHSDSDDTRRIVIGTMPLVGQQDNVPNPLQDQMPIWNQSMFPASPYPPNPYPIANPPYLGENSAHPSQNSPYTGTNQPHPGVTPSYPNANQPYPGAAAPYPGATSPYPLNPQMNNSPYPGSSAPSPNPSYPTSSGPVNPPYSAFNSTPNQSLAPYPSNNSPYLAQNPSPNPNVSPYLGSPNQANVQYLGIHRSPVLTGSSTSMKTGAIGLVGQLDTKAVPIPSLPPGSGVPCPTTPTNNPYATASAPEPATPDDEKKTDLPCNPEHIDKKDEK</sequence>
<gene>
    <name evidence="4" type="ORF">PAPOLLO_LOCUS5328</name>
</gene>
<evidence type="ECO:0000256" key="2">
    <source>
        <dbReference type="SAM" id="MobiDB-lite"/>
    </source>
</evidence>
<dbReference type="PANTHER" id="PTHR11188">
    <property type="entry name" value="ARRESTIN DOMAIN CONTAINING PROTEIN"/>
    <property type="match status" value="1"/>
</dbReference>
<dbReference type="InterPro" id="IPR011022">
    <property type="entry name" value="Arrestin_C-like"/>
</dbReference>
<feature type="region of interest" description="Disordered" evidence="2">
    <location>
        <begin position="510"/>
        <end position="561"/>
    </location>
</feature>
<feature type="compositionally biased region" description="Low complexity" evidence="2">
    <location>
        <begin position="374"/>
        <end position="395"/>
    </location>
</feature>
<proteinExistence type="predicted"/>
<accession>A0A8S3WE30</accession>
<feature type="compositionally biased region" description="Polar residues" evidence="2">
    <location>
        <begin position="431"/>
        <end position="466"/>
    </location>
</feature>
<dbReference type="OrthoDB" id="7785529at2759"/>
<feature type="compositionally biased region" description="Basic and acidic residues" evidence="2">
    <location>
        <begin position="541"/>
        <end position="561"/>
    </location>
</feature>
<feature type="domain" description="Arrestin C-terminal-like" evidence="3">
    <location>
        <begin position="179"/>
        <end position="306"/>
    </location>
</feature>
<comment type="caution">
    <text evidence="4">The sequence shown here is derived from an EMBL/GenBank/DDBJ whole genome shotgun (WGS) entry which is preliminary data.</text>
</comment>
<dbReference type="Pfam" id="PF02752">
    <property type="entry name" value="Arrestin_C"/>
    <property type="match status" value="1"/>
</dbReference>
<feature type="compositionally biased region" description="Polar residues" evidence="2">
    <location>
        <begin position="399"/>
        <end position="424"/>
    </location>
</feature>
<keyword evidence="1" id="KW-0716">Sensory transduction</keyword>
<dbReference type="GO" id="GO:0015031">
    <property type="term" value="P:protein transport"/>
    <property type="evidence" value="ECO:0007669"/>
    <property type="project" value="TreeGrafter"/>
</dbReference>
<name>A0A8S3WE30_PARAO</name>
<dbReference type="SMART" id="SM01017">
    <property type="entry name" value="Arrestin_C"/>
    <property type="match status" value="1"/>
</dbReference>
<dbReference type="PANTHER" id="PTHR11188:SF176">
    <property type="entry name" value="ARRESTIN DOMAIN-CONTAINING PROTEIN 1"/>
    <property type="match status" value="1"/>
</dbReference>
<organism evidence="4 5">
    <name type="scientific">Parnassius apollo</name>
    <name type="common">Apollo butterfly</name>
    <name type="synonym">Papilio apollo</name>
    <dbReference type="NCBI Taxonomy" id="110799"/>
    <lineage>
        <taxon>Eukaryota</taxon>
        <taxon>Metazoa</taxon>
        <taxon>Ecdysozoa</taxon>
        <taxon>Arthropoda</taxon>
        <taxon>Hexapoda</taxon>
        <taxon>Insecta</taxon>
        <taxon>Pterygota</taxon>
        <taxon>Neoptera</taxon>
        <taxon>Endopterygota</taxon>
        <taxon>Lepidoptera</taxon>
        <taxon>Glossata</taxon>
        <taxon>Ditrysia</taxon>
        <taxon>Papilionoidea</taxon>
        <taxon>Papilionidae</taxon>
        <taxon>Parnassiinae</taxon>
        <taxon>Parnassini</taxon>
        <taxon>Parnassius</taxon>
        <taxon>Parnassius</taxon>
    </lineage>
</organism>
<reference evidence="4" key="1">
    <citation type="submission" date="2021-04" db="EMBL/GenBank/DDBJ databases">
        <authorList>
            <person name="Tunstrom K."/>
        </authorList>
    </citation>
    <scope>NUCLEOTIDE SEQUENCE</scope>
</reference>
<dbReference type="EMBL" id="CAJQZP010000301">
    <property type="protein sequence ID" value="CAG4955568.1"/>
    <property type="molecule type" value="Genomic_DNA"/>
</dbReference>
<feature type="region of interest" description="Disordered" evidence="2">
    <location>
        <begin position="340"/>
        <end position="466"/>
    </location>
</feature>
<evidence type="ECO:0000256" key="1">
    <source>
        <dbReference type="ARBA" id="ARBA00022606"/>
    </source>
</evidence>
<protein>
    <submittedName>
        <fullName evidence="4">(apollo) hypothetical protein</fullName>
    </submittedName>
</protein>
<dbReference type="InterPro" id="IPR050357">
    <property type="entry name" value="Arrestin_domain-protein"/>
</dbReference>
<evidence type="ECO:0000313" key="5">
    <source>
        <dbReference type="Proteomes" id="UP000691718"/>
    </source>
</evidence>
<feature type="compositionally biased region" description="Low complexity" evidence="2">
    <location>
        <begin position="523"/>
        <end position="535"/>
    </location>
</feature>
<dbReference type="AlphaFoldDB" id="A0A8S3WE30"/>
<dbReference type="InterPro" id="IPR011021">
    <property type="entry name" value="Arrestin-like_N"/>
</dbReference>
<evidence type="ECO:0000313" key="4">
    <source>
        <dbReference type="EMBL" id="CAG4955568.1"/>
    </source>
</evidence>